<feature type="compositionally biased region" description="Basic and acidic residues" evidence="5">
    <location>
        <begin position="1"/>
        <end position="19"/>
    </location>
</feature>
<dbReference type="AlphaFoldDB" id="A0A8D8LS85"/>
<organism evidence="6">
    <name type="scientific">Cacopsylla melanoneura</name>
    <dbReference type="NCBI Taxonomy" id="428564"/>
    <lineage>
        <taxon>Eukaryota</taxon>
        <taxon>Metazoa</taxon>
        <taxon>Ecdysozoa</taxon>
        <taxon>Arthropoda</taxon>
        <taxon>Hexapoda</taxon>
        <taxon>Insecta</taxon>
        <taxon>Pterygota</taxon>
        <taxon>Neoptera</taxon>
        <taxon>Paraneoptera</taxon>
        <taxon>Hemiptera</taxon>
        <taxon>Sternorrhyncha</taxon>
        <taxon>Psylloidea</taxon>
        <taxon>Psyllidae</taxon>
        <taxon>Psyllinae</taxon>
        <taxon>Cacopsylla</taxon>
    </lineage>
</organism>
<feature type="region of interest" description="Disordered" evidence="5">
    <location>
        <begin position="1"/>
        <end position="29"/>
    </location>
</feature>
<accession>A0A8D8LS85</accession>
<dbReference type="GO" id="GO:0000445">
    <property type="term" value="C:THO complex part of transcription export complex"/>
    <property type="evidence" value="ECO:0007669"/>
    <property type="project" value="TreeGrafter"/>
</dbReference>
<comment type="subcellular location">
    <subcellularLocation>
        <location evidence="1">Nucleus</location>
    </subcellularLocation>
</comment>
<sequence>MSKDNTESSKVKSEKKKPEPVATSDTIYKQTVDHEESEAVVRNGEDDLNMYMELCSKLRSHILKLKADTNEAPPVLDQLKREASLSFVMLKKLNRLEKYRLKNARDTLQAKKSKVDSFNLQLQNLRYEIYHLKKEVVKCLQFKSKDEDIDLVDEESFFKDAPEEIARPEITKSDPHQLKLSRLEWELKQRKELADQCNQVERENESVAGNINKKRGQLDNLAPLLKQLLSVSKPLIENLSYPENHSGRAQYKLTHLLPEPLYCLFVQTDAYRLAFCPNIEVKIKGKEDDAEQVNKMLNEAKTSVDSDSDTEEAAGNTRESGTSSSKHRHHHHHHSKSSLPSQVALKPSDSTEEKRNKLCLTHPLSVELVIQSKGTNVASMTLTFSYLYNLHVVAVKVSKTGIASSESAGSNHLDAELLAELFPEDSRKEEGEAVSPNLMNHYQLKQVGLTWDSAKLGHPYPWAQRMAGLTFPLATTQTPSVSVSQTSVPRVVKRLVKRFKSAIELSGLLVQLEKCQLLGSHQCILTAWQSLTWSQYQSQLTMGLISPTSSHSLTWSQLGLSTQSPSPVYKAVLTRGSAKCTAYVVLHYDYPAIAPVLNIQIELNKVIRHPANDDGVRDMQKEVNFHWQDLISDNTQSQSPLRSQLECLASCFDIYLECYSCFDIYLECLGVKEFPRKKSFIKTVRGRTRALPYKCSSVGKSDAFYTQR</sequence>
<proteinExistence type="inferred from homology"/>
<dbReference type="InterPro" id="IPR019163">
    <property type="entry name" value="THO_Thoc5"/>
</dbReference>
<evidence type="ECO:0000256" key="5">
    <source>
        <dbReference type="SAM" id="MobiDB-lite"/>
    </source>
</evidence>
<dbReference type="PANTHER" id="PTHR13375">
    <property type="entry name" value="FMS INTERACTING PROTEIN"/>
    <property type="match status" value="1"/>
</dbReference>
<keyword evidence="3" id="KW-0539">Nucleus</keyword>
<keyword evidence="4" id="KW-0175">Coiled coil</keyword>
<dbReference type="EMBL" id="HBUF01033770">
    <property type="protein sequence ID" value="CAG6615740.1"/>
    <property type="molecule type" value="Transcribed_RNA"/>
</dbReference>
<name>A0A8D8LS85_9HEMI</name>
<dbReference type="PANTHER" id="PTHR13375:SF3">
    <property type="entry name" value="THO COMPLEX SUBUNIT 5 HOMOLOG"/>
    <property type="match status" value="1"/>
</dbReference>
<protein>
    <submittedName>
        <fullName evidence="6">THO complex subunit 5 homolog</fullName>
    </submittedName>
</protein>
<dbReference type="GO" id="GO:0006406">
    <property type="term" value="P:mRNA export from nucleus"/>
    <property type="evidence" value="ECO:0007669"/>
    <property type="project" value="TreeGrafter"/>
</dbReference>
<evidence type="ECO:0000256" key="1">
    <source>
        <dbReference type="ARBA" id="ARBA00004123"/>
    </source>
</evidence>
<feature type="compositionally biased region" description="Basic residues" evidence="5">
    <location>
        <begin position="325"/>
        <end position="336"/>
    </location>
</feature>
<evidence type="ECO:0000313" key="6">
    <source>
        <dbReference type="EMBL" id="CAG6615740.1"/>
    </source>
</evidence>
<feature type="region of interest" description="Disordered" evidence="5">
    <location>
        <begin position="299"/>
        <end position="354"/>
    </location>
</feature>
<comment type="similarity">
    <text evidence="2">Belongs to the THOC5 family.</text>
</comment>
<dbReference type="Pfam" id="PF09766">
    <property type="entry name" value="FmiP_Thoc5"/>
    <property type="match status" value="1"/>
</dbReference>
<evidence type="ECO:0000256" key="2">
    <source>
        <dbReference type="ARBA" id="ARBA00008044"/>
    </source>
</evidence>
<reference evidence="6" key="1">
    <citation type="submission" date="2021-05" db="EMBL/GenBank/DDBJ databases">
        <authorList>
            <person name="Alioto T."/>
            <person name="Alioto T."/>
            <person name="Gomez Garrido J."/>
        </authorList>
    </citation>
    <scope>NUCLEOTIDE SEQUENCE</scope>
</reference>
<dbReference type="GO" id="GO:0003729">
    <property type="term" value="F:mRNA binding"/>
    <property type="evidence" value="ECO:0007669"/>
    <property type="project" value="TreeGrafter"/>
</dbReference>
<evidence type="ECO:0000256" key="4">
    <source>
        <dbReference type="SAM" id="Coils"/>
    </source>
</evidence>
<feature type="coiled-coil region" evidence="4">
    <location>
        <begin position="183"/>
        <end position="210"/>
    </location>
</feature>
<evidence type="ECO:0000256" key="3">
    <source>
        <dbReference type="ARBA" id="ARBA00023242"/>
    </source>
</evidence>